<evidence type="ECO:0000313" key="2">
    <source>
        <dbReference type="Proteomes" id="UP000034816"/>
    </source>
</evidence>
<protein>
    <submittedName>
        <fullName evidence="1">N-acetylmuramoyl-L-alanine amidase family 2</fullName>
    </submittedName>
</protein>
<dbReference type="GO" id="GO:0008745">
    <property type="term" value="F:N-acetylmuramoyl-L-alanine amidase activity"/>
    <property type="evidence" value="ECO:0007669"/>
    <property type="project" value="InterPro"/>
</dbReference>
<sequence length="393" mass="44448">MINLVRKIRIFLVLLFVAIPSTVFAFSYNKVSALKYDLSLSDQTNTIYATPTSIYITQVTTQSTSLQKNPELWSKALYYYSITKLNFSDMPYNFLLDETGEIYEGRQGGVGANPELKNVNKAIVIGYLSNSSTLTTAASNSLFRMVKDLSESWGISSYKTVRLQIDAKEGSLSTVVPVDTKGDFSQSVKESLATWKGSSRENLPYKAEITEVVYEKSVVIGAKLDVTVKVKNMNDFTWLTDRNPIYISTKDGKESMFAVNGVWDSFTKPTHLEDMAIKPGEIVEFKFKMQPKITPGKVTESFEVMKFDKKPFTGSEFEVAFTVDKGKYTLVKVSSPQYGFANIRECQWYSCKVIESAPEGTVYILRKEADGWMQIQYDEDTIGWVVSRFMKRI</sequence>
<dbReference type="Gene3D" id="2.60.40.10">
    <property type="entry name" value="Immunoglobulins"/>
    <property type="match status" value="1"/>
</dbReference>
<dbReference type="GO" id="GO:0009253">
    <property type="term" value="P:peptidoglycan catabolic process"/>
    <property type="evidence" value="ECO:0007669"/>
    <property type="project" value="InterPro"/>
</dbReference>
<dbReference type="InterPro" id="IPR036505">
    <property type="entry name" value="Amidase/PGRP_sf"/>
</dbReference>
<comment type="caution">
    <text evidence="1">The sequence shown here is derived from an EMBL/GenBank/DDBJ whole genome shotgun (WGS) entry which is preliminary data.</text>
</comment>
<name>A0A0G0CN00_9BACT</name>
<evidence type="ECO:0000313" key="1">
    <source>
        <dbReference type="EMBL" id="KKP77581.1"/>
    </source>
</evidence>
<gene>
    <name evidence="1" type="ORF">UR73_C0017G0001</name>
</gene>
<reference evidence="1 2" key="1">
    <citation type="journal article" date="2015" name="Nature">
        <title>rRNA introns, odd ribosomes, and small enigmatic genomes across a large radiation of phyla.</title>
        <authorList>
            <person name="Brown C.T."/>
            <person name="Hug L.A."/>
            <person name="Thomas B.C."/>
            <person name="Sharon I."/>
            <person name="Castelle C.J."/>
            <person name="Singh A."/>
            <person name="Wilkins M.J."/>
            <person name="Williams K.H."/>
            <person name="Banfield J.F."/>
        </authorList>
    </citation>
    <scope>NUCLEOTIDE SEQUENCE [LARGE SCALE GENOMIC DNA]</scope>
</reference>
<dbReference type="Gene3D" id="2.30.30.40">
    <property type="entry name" value="SH3 Domains"/>
    <property type="match status" value="1"/>
</dbReference>
<dbReference type="InterPro" id="IPR013783">
    <property type="entry name" value="Ig-like_fold"/>
</dbReference>
<organism evidence="1 2">
    <name type="scientific">candidate division WS6 bacterium GW2011_GWF1_35_23</name>
    <dbReference type="NCBI Taxonomy" id="1619097"/>
    <lineage>
        <taxon>Bacteria</taxon>
        <taxon>Candidatus Dojkabacteria</taxon>
    </lineage>
</organism>
<dbReference type="EMBL" id="LBQH01000017">
    <property type="protein sequence ID" value="KKP77581.1"/>
    <property type="molecule type" value="Genomic_DNA"/>
</dbReference>
<dbReference type="Gene3D" id="3.40.80.10">
    <property type="entry name" value="Peptidoglycan recognition protein-like"/>
    <property type="match status" value="1"/>
</dbReference>
<dbReference type="AlphaFoldDB" id="A0A0G0CN00"/>
<proteinExistence type="predicted"/>
<accession>A0A0G0CN00</accession>
<dbReference type="Proteomes" id="UP000034816">
    <property type="component" value="Unassembled WGS sequence"/>
</dbReference>
<dbReference type="SUPFAM" id="SSF55846">
    <property type="entry name" value="N-acetylmuramoyl-L-alanine amidase-like"/>
    <property type="match status" value="1"/>
</dbReference>